<feature type="transmembrane region" description="Helical" evidence="2">
    <location>
        <begin position="249"/>
        <end position="269"/>
    </location>
</feature>
<feature type="domain" description="Bacterial sugar transferase" evidence="3">
    <location>
        <begin position="249"/>
        <end position="435"/>
    </location>
</feature>
<dbReference type="Proteomes" id="UP000309561">
    <property type="component" value="Unassembled WGS sequence"/>
</dbReference>
<evidence type="ECO:0000313" key="4">
    <source>
        <dbReference type="EMBL" id="TKI69902.1"/>
    </source>
</evidence>
<keyword evidence="4" id="KW-0808">Transferase</keyword>
<keyword evidence="2" id="KW-0812">Transmembrane</keyword>
<protein>
    <submittedName>
        <fullName evidence="4">Sugar transferase</fullName>
    </submittedName>
</protein>
<keyword evidence="2" id="KW-1133">Transmembrane helix</keyword>
<dbReference type="InterPro" id="IPR003362">
    <property type="entry name" value="Bact_transf"/>
</dbReference>
<feature type="transmembrane region" description="Helical" evidence="2">
    <location>
        <begin position="47"/>
        <end position="68"/>
    </location>
</feature>
<keyword evidence="2" id="KW-0472">Membrane</keyword>
<evidence type="ECO:0000256" key="1">
    <source>
        <dbReference type="ARBA" id="ARBA00006464"/>
    </source>
</evidence>
<accession>A0A4U2Z8N7</accession>
<evidence type="ECO:0000259" key="3">
    <source>
        <dbReference type="Pfam" id="PF02397"/>
    </source>
</evidence>
<dbReference type="OrthoDB" id="9808602at2"/>
<dbReference type="RefSeq" id="WP_137012772.1">
    <property type="nucleotide sequence ID" value="NZ_SZPX01000003.1"/>
</dbReference>
<comment type="similarity">
    <text evidence="1">Belongs to the bacterial sugar transferase family.</text>
</comment>
<organism evidence="4 5">
    <name type="scientific">Sulfurimonas crateris</name>
    <dbReference type="NCBI Taxonomy" id="2574727"/>
    <lineage>
        <taxon>Bacteria</taxon>
        <taxon>Pseudomonadati</taxon>
        <taxon>Campylobacterota</taxon>
        <taxon>Epsilonproteobacteria</taxon>
        <taxon>Campylobacterales</taxon>
        <taxon>Sulfurimonadaceae</taxon>
        <taxon>Sulfurimonas</taxon>
    </lineage>
</organism>
<dbReference type="AlphaFoldDB" id="A0A4U2Z8N7"/>
<keyword evidence="5" id="KW-1185">Reference proteome</keyword>
<reference evidence="4 5" key="1">
    <citation type="submission" date="2019-04" db="EMBL/GenBank/DDBJ databases">
        <title>Sulfurimonas crateris sp. nov. a facultative anaerobic sulfur-oxidizing chemolithautotrophic bacterium isolated from a terrestrial mud vulcano.</title>
        <authorList>
            <person name="Ratnikova N.M."/>
            <person name="Slobodkin A.I."/>
            <person name="Merkel A.Y."/>
            <person name="Novikov A."/>
            <person name="Bonch-Osmolovskaya E.A."/>
            <person name="Slobodkina G.B."/>
        </authorList>
    </citation>
    <scope>NUCLEOTIDE SEQUENCE [LARGE SCALE GENOMIC DNA]</scope>
    <source>
        <strain evidence="4 5">SN118</strain>
    </source>
</reference>
<dbReference type="EMBL" id="SZPX01000003">
    <property type="protein sequence ID" value="TKI69902.1"/>
    <property type="molecule type" value="Genomic_DNA"/>
</dbReference>
<feature type="transmembrane region" description="Helical" evidence="2">
    <location>
        <begin position="7"/>
        <end position="27"/>
    </location>
</feature>
<dbReference type="PANTHER" id="PTHR30576:SF0">
    <property type="entry name" value="UNDECAPRENYL-PHOSPHATE N-ACETYLGALACTOSAMINYL 1-PHOSPHATE TRANSFERASE-RELATED"/>
    <property type="match status" value="1"/>
</dbReference>
<dbReference type="PANTHER" id="PTHR30576">
    <property type="entry name" value="COLANIC BIOSYNTHESIS UDP-GLUCOSE LIPID CARRIER TRANSFERASE"/>
    <property type="match status" value="1"/>
</dbReference>
<comment type="caution">
    <text evidence="4">The sequence shown here is derived from an EMBL/GenBank/DDBJ whole genome shotgun (WGS) entry which is preliminary data.</text>
</comment>
<evidence type="ECO:0000256" key="2">
    <source>
        <dbReference type="SAM" id="Phobius"/>
    </source>
</evidence>
<name>A0A4U2Z8N7_9BACT</name>
<sequence length="441" mass="52235">MRLDKNYILFLVLLAIDVAVLFLAYEIACKIRESLNAVLPFFKDNQASRYIWIKLLIITLLFYEGIYFQRFDFWRETRQILKALLFSFIAVFMILSLVKVSYDFSRSFLVIYFLVLVFLLPFSKRIVKKVLFSIDTLRLPCKVIGKDGLREAFLSEFENNWYLGLKATQESKDIVFVISEGLKPQELNVIIEKKIYDTKSVYIVPYLYQFDFSHTKNIDYFNLRLSAFHLENRLLYRKNIFIKGLAEKILVFLISPLVLALHLFIYIAIKSDSKGKVLFKQKRIGKDGKLFSCYKYRTMYEEQEKLLSDYLQKNPDEVEHYDMYHKYQNDPRITKVGAFLRRSSLDELPQFFNVLRGDMSLIGPRPYMPSEEDVIHEKHKEIIIKVKPGVTGLWQVSGRNNLTFDQRVDMDVWYIQNWSLWMDFVIFMKTIKVVFGKVGAK</sequence>
<feature type="transmembrane region" description="Helical" evidence="2">
    <location>
        <begin position="104"/>
        <end position="122"/>
    </location>
</feature>
<dbReference type="GO" id="GO:0016780">
    <property type="term" value="F:phosphotransferase activity, for other substituted phosphate groups"/>
    <property type="evidence" value="ECO:0007669"/>
    <property type="project" value="TreeGrafter"/>
</dbReference>
<gene>
    <name evidence="4" type="ORF">FCU45_04640</name>
</gene>
<proteinExistence type="inferred from homology"/>
<evidence type="ECO:0000313" key="5">
    <source>
        <dbReference type="Proteomes" id="UP000309561"/>
    </source>
</evidence>
<dbReference type="Pfam" id="PF02397">
    <property type="entry name" value="Bac_transf"/>
    <property type="match status" value="1"/>
</dbReference>
<feature type="transmembrane region" description="Helical" evidence="2">
    <location>
        <begin position="80"/>
        <end position="98"/>
    </location>
</feature>